<dbReference type="HOGENOM" id="CLU_950544_0_0_1"/>
<name>G8BUH1_TETPH</name>
<reference evidence="2 3" key="1">
    <citation type="journal article" date="2011" name="Proc. Natl. Acad. Sci. U.S.A.">
        <title>Evolutionary erosion of yeast sex chromosomes by mating-type switching accidents.</title>
        <authorList>
            <person name="Gordon J.L."/>
            <person name="Armisen D."/>
            <person name="Proux-Wera E."/>
            <person name="Oheigeartaigh S.S."/>
            <person name="Byrne K.P."/>
            <person name="Wolfe K.H."/>
        </authorList>
    </citation>
    <scope>NUCLEOTIDE SEQUENCE [LARGE SCALE GENOMIC DNA]</scope>
    <source>
        <strain evidence="3">ATCC 24235 / CBS 4417 / NBRC 1672 / NRRL Y-8282 / UCD 70-5</strain>
    </source>
</reference>
<organism evidence="2 3">
    <name type="scientific">Tetrapisispora phaffii (strain ATCC 24235 / CBS 4417 / NBRC 1672 / NRRL Y-8282 / UCD 70-5)</name>
    <name type="common">Yeast</name>
    <name type="synonym">Fabospora phaffii</name>
    <dbReference type="NCBI Taxonomy" id="1071381"/>
    <lineage>
        <taxon>Eukaryota</taxon>
        <taxon>Fungi</taxon>
        <taxon>Dikarya</taxon>
        <taxon>Ascomycota</taxon>
        <taxon>Saccharomycotina</taxon>
        <taxon>Saccharomycetes</taxon>
        <taxon>Saccharomycetales</taxon>
        <taxon>Saccharomycetaceae</taxon>
        <taxon>Tetrapisispora</taxon>
    </lineage>
</organism>
<dbReference type="Proteomes" id="UP000005666">
    <property type="component" value="Chromosome 6"/>
</dbReference>
<evidence type="ECO:0000313" key="3">
    <source>
        <dbReference type="Proteomes" id="UP000005666"/>
    </source>
</evidence>
<dbReference type="OrthoDB" id="4035321at2759"/>
<evidence type="ECO:0000313" key="2">
    <source>
        <dbReference type="EMBL" id="CCE63757.1"/>
    </source>
</evidence>
<dbReference type="GeneID" id="11535652"/>
<accession>G8BUH1</accession>
<evidence type="ECO:0000256" key="1">
    <source>
        <dbReference type="SAM" id="Coils"/>
    </source>
</evidence>
<dbReference type="RefSeq" id="XP_003686191.1">
    <property type="nucleotide sequence ID" value="XM_003686143.1"/>
</dbReference>
<keyword evidence="3" id="KW-1185">Reference proteome</keyword>
<feature type="coiled-coil region" evidence="1">
    <location>
        <begin position="61"/>
        <end position="98"/>
    </location>
</feature>
<dbReference type="eggNOG" id="ENOG502S8T6">
    <property type="taxonomic scope" value="Eukaryota"/>
</dbReference>
<proteinExistence type="predicted"/>
<dbReference type="EMBL" id="HE612861">
    <property type="protein sequence ID" value="CCE63757.1"/>
    <property type="molecule type" value="Genomic_DNA"/>
</dbReference>
<gene>
    <name evidence="2" type="primary">TPHA0F02770</name>
    <name evidence="2" type="ordered locus">TPHA_0F02770</name>
</gene>
<keyword evidence="1" id="KW-0175">Coiled coil</keyword>
<dbReference type="KEGG" id="tpf:TPHA_0F02770"/>
<dbReference type="AlphaFoldDB" id="G8BUH1"/>
<dbReference type="OMA" id="WNIQESI"/>
<sequence length="293" mass="34470">MADSHFNPKKYNNIDDALKYVNEQLSLKGYFDTHNGHTNGPDSNMKLLQLNNSIDDNKLIINTINKLLQSINTKNKQLEQINIEKNNLQDRLEKEIKEKTYINEKLIQFQKNTTHNRGNIQKPVHNKKLTVAKDSKYKNDLIALQKYSKINVNKLQNTIDELRNSLLSTKMRKSNPGSNDLTWKIDKDITTKEDIQKQDTAPQEHVYKKYHDLIKLRLELVKFLNEVNKLTYQKNIHHFTRLNIDFIETSSIDEENSDSTKFSLKSFENDPEVYELITDFIEIINLTNKEYIE</sequence>
<protein>
    <submittedName>
        <fullName evidence="2">Uncharacterized protein</fullName>
    </submittedName>
</protein>